<protein>
    <submittedName>
        <fullName evidence="6">Tetracenomycin A2 monooxygenase-dioxygenase</fullName>
        <ecNumber evidence="6">1.14.13.200</ecNumber>
    </submittedName>
</protein>
<dbReference type="Pfam" id="PF21274">
    <property type="entry name" value="Rng_hyd_C"/>
    <property type="match status" value="1"/>
</dbReference>
<dbReference type="Gene3D" id="3.40.30.120">
    <property type="match status" value="1"/>
</dbReference>
<evidence type="ECO:0000256" key="4">
    <source>
        <dbReference type="SAM" id="Phobius"/>
    </source>
</evidence>
<organism evidence="6 7">
    <name type="scientific">Kibdelosporangium banguiense</name>
    <dbReference type="NCBI Taxonomy" id="1365924"/>
    <lineage>
        <taxon>Bacteria</taxon>
        <taxon>Bacillati</taxon>
        <taxon>Actinomycetota</taxon>
        <taxon>Actinomycetes</taxon>
        <taxon>Pseudonocardiales</taxon>
        <taxon>Pseudonocardiaceae</taxon>
        <taxon>Kibdelosporangium</taxon>
    </lineage>
</organism>
<keyword evidence="4" id="KW-0812">Transmembrane</keyword>
<dbReference type="PANTHER" id="PTHR43004">
    <property type="entry name" value="TRK SYSTEM POTASSIUM UPTAKE PROTEIN"/>
    <property type="match status" value="1"/>
</dbReference>
<dbReference type="InterPro" id="IPR002938">
    <property type="entry name" value="FAD-bd"/>
</dbReference>
<evidence type="ECO:0000256" key="3">
    <source>
        <dbReference type="ARBA" id="ARBA00022827"/>
    </source>
</evidence>
<feature type="transmembrane region" description="Helical" evidence="4">
    <location>
        <begin position="6"/>
        <end position="24"/>
    </location>
</feature>
<dbReference type="Gene3D" id="3.30.9.10">
    <property type="entry name" value="D-Amino Acid Oxidase, subunit A, domain 2"/>
    <property type="match status" value="1"/>
</dbReference>
<reference evidence="6 7" key="1">
    <citation type="submission" date="2021-03" db="EMBL/GenBank/DDBJ databases">
        <title>Sequencing the genomes of 1000 actinobacteria strains.</title>
        <authorList>
            <person name="Klenk H.-P."/>
        </authorList>
    </citation>
    <scope>NUCLEOTIDE SEQUENCE [LARGE SCALE GENOMIC DNA]</scope>
    <source>
        <strain evidence="6 7">DSM 46670</strain>
    </source>
</reference>
<proteinExistence type="predicted"/>
<dbReference type="EC" id="1.14.13.200" evidence="6"/>
<dbReference type="EMBL" id="JAGINW010000001">
    <property type="protein sequence ID" value="MBP2327252.1"/>
    <property type="molecule type" value="Genomic_DNA"/>
</dbReference>
<dbReference type="Gene3D" id="3.50.50.60">
    <property type="entry name" value="FAD/NAD(P)-binding domain"/>
    <property type="match status" value="1"/>
</dbReference>
<name>A0ABS4TS72_9PSEU</name>
<evidence type="ECO:0000259" key="5">
    <source>
        <dbReference type="Pfam" id="PF01494"/>
    </source>
</evidence>
<dbReference type="PRINTS" id="PR00420">
    <property type="entry name" value="RNGMNOXGNASE"/>
</dbReference>
<dbReference type="RefSeq" id="WP_209644225.1">
    <property type="nucleotide sequence ID" value="NZ_JAGINW010000001.1"/>
</dbReference>
<dbReference type="Proteomes" id="UP001519332">
    <property type="component" value="Unassembled WGS sequence"/>
</dbReference>
<keyword evidence="7" id="KW-1185">Reference proteome</keyword>
<dbReference type="PANTHER" id="PTHR43004:SF19">
    <property type="entry name" value="BINDING MONOOXYGENASE, PUTATIVE (JCVI)-RELATED"/>
    <property type="match status" value="1"/>
</dbReference>
<keyword evidence="6" id="KW-0503">Monooxygenase</keyword>
<dbReference type="Pfam" id="PF01494">
    <property type="entry name" value="FAD_binding_3"/>
    <property type="match status" value="1"/>
</dbReference>
<feature type="domain" description="FAD-binding" evidence="5">
    <location>
        <begin position="6"/>
        <end position="363"/>
    </location>
</feature>
<keyword evidence="2" id="KW-0285">Flavoprotein</keyword>
<sequence length="536" mass="58014">MNDLRVPVLVVGGGPVGLSAALFLGRHGVRSLLVEKRDGTSSLPRAPGLQARTMELFRSAGVNAPIRALEVGDSHAYFEGGILQVETFAQIDDAVVLEAPSLDGPEISAERVMGCGQDRYERVLVELARDAGTDIRFHTRLMSFTQDDNGVTAVVKDTETGELTSIRADYMIGADGASSRTRETLGVQRSGRGTVFNALSIYFRAPELEELLKGRKFILCYATAAPGTLMGLSRLHGIDPWLAAPLYYPDKGETPEDFTDERCVDIVRTAAGKAEMKVEIVAKVPWQGAQLVAETFRRGRVFLAGDAAHLHPPAGGFGANTGIHDAHNLAWKLAWVLAGKAGDALLDSYDAERRMVGAAMAEQAMVRNRIRHGHADDQTRASMVDDVIITLGYRYQSDAITGGDKDAPVLTPRLELTGQPGTRAPHLWLDRDGDRISATDLFWDDFVLLTGARDSGWIDAAGRLSIPVQTHVVADDGDLVPLEKDWAAAYGVTKNGAVLVRPDAFVAWRSQRSVPDQESVLTDVLRRARGLDGGAR</sequence>
<keyword evidence="4" id="KW-1133">Transmembrane helix</keyword>
<dbReference type="InterPro" id="IPR050641">
    <property type="entry name" value="RIFMO-like"/>
</dbReference>
<accession>A0ABS4TS72</accession>
<comment type="caution">
    <text evidence="6">The sequence shown here is derived from an EMBL/GenBank/DDBJ whole genome shotgun (WGS) entry which is preliminary data.</text>
</comment>
<evidence type="ECO:0000313" key="6">
    <source>
        <dbReference type="EMBL" id="MBP2327252.1"/>
    </source>
</evidence>
<dbReference type="SUPFAM" id="SSF51905">
    <property type="entry name" value="FAD/NAD(P)-binding domain"/>
    <property type="match status" value="1"/>
</dbReference>
<evidence type="ECO:0000313" key="7">
    <source>
        <dbReference type="Proteomes" id="UP001519332"/>
    </source>
</evidence>
<comment type="cofactor">
    <cofactor evidence="1">
        <name>FAD</name>
        <dbReference type="ChEBI" id="CHEBI:57692"/>
    </cofactor>
</comment>
<gene>
    <name evidence="6" type="ORF">JOF56_007637</name>
</gene>
<dbReference type="InterPro" id="IPR036188">
    <property type="entry name" value="FAD/NAD-bd_sf"/>
</dbReference>
<dbReference type="GO" id="GO:0004497">
    <property type="term" value="F:monooxygenase activity"/>
    <property type="evidence" value="ECO:0007669"/>
    <property type="project" value="UniProtKB-KW"/>
</dbReference>
<keyword evidence="6" id="KW-0560">Oxidoreductase</keyword>
<keyword evidence="3" id="KW-0274">FAD</keyword>
<evidence type="ECO:0000256" key="1">
    <source>
        <dbReference type="ARBA" id="ARBA00001974"/>
    </source>
</evidence>
<keyword evidence="4" id="KW-0472">Membrane</keyword>
<evidence type="ECO:0000256" key="2">
    <source>
        <dbReference type="ARBA" id="ARBA00022630"/>
    </source>
</evidence>